<sequence length="3263" mass="373396">MSVINPVLYFIRTDNDGDCFILKLDETNNWQIDSGSSLFPSYQNFKSAVLKRKITNFKGIIITNPRQKHLDGMIRFLKECFSPEDAHTKEFPNLDFRVVLTEEFRNNQIIDILSDNGFEIENKEPKFEYQNLFMECFFHENGKPLILRHRKSDEKGVNAIDYNNDNMTIMENNATIQTDLSSILTYLQYLNHDGIKKSMFLTSDNIASWIQKILTTKINIYQKIQRPSIDIFQVPHHGSRFNSIVSETYINPPKYVHQQFALMVILYHGGQFDFKGLNDKIDIEADFEIMLNFTNFEIFKKAALLDGYIQTLSNPTAIKHFLKHMAKALVIRTSTKNINVDWDWNEINWSEVAKKLYIIYKMNQTTESCCWPKYDFIKDVIDIPKKDIEPYFNNTTIGNITEEQLDSYFNSIKERIYENFDIIICTKHKNKIKHRPPYATHLRPLLNPMWDCLDISPLTFRYIASSISNFYKSFIAGTYIISSGSRHGHPSPLVIIGIIKSILEDVNEMRNARILLTSGSKINMNLLASAVEDLLENESYDIYKLLNQRIKIYSINDSSYEVGIKLSDGEFEDPKSVKLLNWNSSENVEIKKISNIIKNIPEQPIDKFSKSFIKILTKDKQLWLGVSEKGDLAPSDRPVLFWITNDECDKFYLVDLNTEQDLYYALEYDDFCIVDKNEMEDFEESTPIPHFKKQPTKEGALLFNFLKDSRDDPTNQPIKKSKSGKTLHSFLTELGELCALSGLTIINALNYIIRACNVKKVFKSLSDEFLLLQAKLNSEVEWEITKNNLFNIKSAIIRLDESELSKLPFKHATAMQINIINPQLDNLQIEIKINLNNNGSKSDWVWTPEVSDIYQTKSVYDYLLNANIPQNQWKDLTLSYLSLLIMPPFMVIPEFLKIPLPLLSGTSLLEQKINKEISDINFEIGPTGTRLIQTTLFLDISTTKNKFQLDGIQISQLNDIKITIINSDAVNGDPNIIIEARANIIDNAPVKIFTKNENEQFLITRFNNNTTLANIAKALNVDEEVYNKFKVPLYDISLNDFLKNFNPEFSLLFYPITEPPTMNFKLKNISIFANDFPKIDKFIPPQISQNFKLTNISIDIPIYDPLDIEDIMIGLNINFNLLTKENKKLHANLSYIPVKNTEQPILISIKPQNLYDPLNLEGMLKDLGIYNTFEKIKQVSPVLWCHVKDLKSVKFQYLDLQIKFNEQNTTYEIGDFNLGILIPSFIIKKGIIEVTSVIVDLGYNGAQWSGNIQGVAEIIGKDKKYNCLVEYMSPTKEQFGNLLIKNFTECITLKEIIQILQIESISTIPFLGKLFEPMNISEININLVNSDQSDFIIQDLSVIIRADKFEMKPLKIIIEQPEIYISYFPSRNSADSAIWNFNIDGNIDTMIANLNYKNEKRKIQATLTPVKSKNLYEITELLLMSPECTDNSLYYEIYDSEVTNIEMTININTDGMHVETFSAKLVKELSYDEFNLKNLLFKYKEMHIDSHYSNQEVPTQKKYILESIISRKKVDHKIKAKIEIDCSENIVDAFITSFQSNSLLDILKLLIGYKSSLQILLPKLPNLPNFENIEPNQIFPIKILIKPFKVIGFNFCAEKEISCKILEKPLIILYPVGILISYVYDNEKEKLEGKLYGTFNLNDNDKTKLRLEFAGSVTKDEDVIVASIQVTEGKDSIHVSSVVNKLLGNNNEWLSKTPKEMISPKFCVKSPNREAEAYLYINIVKRSVALYAAIEQIGNALLLIKKLDGKSSTDNEFGYLFTLKTPNDFRFEHLFKPSNIVSNIDTILPLTQGNLVLVSYQGETFEKAKEELNDIIMRFNNILNRDDKDKKKIKFEDIISIKLPDRDDVYEQILTQGANIYANLDYGRDYSILLENLCATSDLVSNSQKILVALSLGIGVLSNSEFKAAIENLILYGGLSFETISFSYKPSSNESKSKLIIAGDLNFKYLLKTELPVIVKGMLTISQAASSFTVDSEFLKLQSIQNPFGMNGICIKKIEFIMNFDYENNLTINEPTKIMALSRKIQKSTHLLKGKVGFHSGNPDIEISLDGNILFVNGKPCVCCINIDQKISITHLLATIFSENWPKDFPDITFNDGEIYYASMPTTYPEDIIVINKKVYDKGYNIRAYIDFFGMANLLINAQINNGITIKITDSENSEINLGFIKIVEYKLIIESIKKNHSIGINGLLKLFDMNPAEFQLDYINKTKRLEGKIKINGLLLGINAPEIMGYWSIKDKLVITNWPSFCKLVWEATEFASIIEEASIGLCKIVSDLELNEAFEGHFNIDLKQLETQDESLVSFSITGKYTIKIIGGKDNSTELVNIDIPSEIQLDFNYPICNDNDIPKCLLKYFEKELQKNSAKVLQNLLKNSEKFVKFLNGLAIATLINLSESALKAFVCIAENKISKLAKDALEAMKKCAKNILGNRQPKSQILENEIKAVESAQSLNSAVDLAGPLFLTSGEWFGYFGFAIKFITDDLKNLFGDQSDEETRIKKGKSEIEMIDKRIKNAVERFLNMDYLTPKLEFNSDSSLKIEWSIPTNAENDKLAREIYHNLQIIIFGKEKITKKIIVGKEEIENDKSNYRGLSYVFKDGLLMKCKNVSVKITAILQHDQRKNQNYSGSQSKEGKIEHEPKLYPPIKLESAYDSHNKILTTIIASDDTDTQQYYCELINNYNNNYNDNNVVYSDIINMKSLKSTLWIVNTAEKLIPGPGGEYKIRVSAKATDLKESEFKNADKIISRLSPPISVKFNRIYDIDNNAEFLKISVEDTTDQQPLLGYTYDVINDNVVIYSLPIDKVSMKLPNLKLDKIRNVSRKLTIKHYIHVKKVAKEESNWMDSSYILSNGSFKFLSRVNNIKGSYNIDNNILKVSWDPVENASQYEVFLLAFGQHLRLDRISETSIEYDIQEFDKQLRNSDYPIITYICTIQALSGKKEFFDGPVTHVSFKQLPRPSNVNMEKMSNKLHIYYTPITLSDNLKKNFKGYKINLCNIQPSDEHIVAESPLIEGILSNNYNFNIKDIKFEENGNYQAQVYTVVSNDQTINSFPEKSTRTIKCISSPKNVQISVKVKKSDKINASDMQILASCAFDSKIKAYVLGVINFKTKRSKSQLINPPDDSSIVKYELSLTEMREIHDSSESAEFHAFAQSIGDNNEFDSIIIYSESIVTQFEAPKNILLVLENNDFSVTYYAPTEGFYEAQIVDYDNPDIIFGGAKNKTSKGYDEIIVEISNLEKGMKYVARVRKIVHGEDYTKFMNSIWQFSNVITI</sequence>
<comment type="caution">
    <text evidence="1">The sequence shown here is derived from an EMBL/GenBank/DDBJ whole genome shotgun (WGS) entry which is preliminary data.</text>
</comment>
<reference evidence="1 2" key="1">
    <citation type="journal article" date="2019" name="Environ. Microbiol.">
        <title>At the nexus of three kingdoms: the genome of the mycorrhizal fungus Gigaspora margarita provides insights into plant, endobacterial and fungal interactions.</title>
        <authorList>
            <person name="Venice F."/>
            <person name="Ghignone S."/>
            <person name="Salvioli di Fossalunga A."/>
            <person name="Amselem J."/>
            <person name="Novero M."/>
            <person name="Xianan X."/>
            <person name="Sedzielewska Toro K."/>
            <person name="Morin E."/>
            <person name="Lipzen A."/>
            <person name="Grigoriev I.V."/>
            <person name="Henrissat B."/>
            <person name="Martin F.M."/>
            <person name="Bonfante P."/>
        </authorList>
    </citation>
    <scope>NUCLEOTIDE SEQUENCE [LARGE SCALE GENOMIC DNA]</scope>
    <source>
        <strain evidence="1 2">BEG34</strain>
    </source>
</reference>
<organism evidence="1 2">
    <name type="scientific">Gigaspora margarita</name>
    <dbReference type="NCBI Taxonomy" id="4874"/>
    <lineage>
        <taxon>Eukaryota</taxon>
        <taxon>Fungi</taxon>
        <taxon>Fungi incertae sedis</taxon>
        <taxon>Mucoromycota</taxon>
        <taxon>Glomeromycotina</taxon>
        <taxon>Glomeromycetes</taxon>
        <taxon>Diversisporales</taxon>
        <taxon>Gigasporaceae</taxon>
        <taxon>Gigaspora</taxon>
    </lineage>
</organism>
<proteinExistence type="predicted"/>
<gene>
    <name evidence="1" type="ORF">F8M41_026188</name>
</gene>
<evidence type="ECO:0000313" key="1">
    <source>
        <dbReference type="EMBL" id="KAF0466030.1"/>
    </source>
</evidence>
<keyword evidence="2" id="KW-1185">Reference proteome</keyword>
<accession>A0A8H3XH92</accession>
<dbReference type="Proteomes" id="UP000439903">
    <property type="component" value="Unassembled WGS sequence"/>
</dbReference>
<protein>
    <submittedName>
        <fullName evidence="1">Fibronectin type III domain-containing protein</fullName>
    </submittedName>
</protein>
<dbReference type="OrthoDB" id="2399047at2759"/>
<dbReference type="EMBL" id="WTPW01000966">
    <property type="protein sequence ID" value="KAF0466030.1"/>
    <property type="molecule type" value="Genomic_DNA"/>
</dbReference>
<name>A0A8H3XH92_GIGMA</name>
<evidence type="ECO:0000313" key="2">
    <source>
        <dbReference type="Proteomes" id="UP000439903"/>
    </source>
</evidence>